<evidence type="ECO:0000313" key="11">
    <source>
        <dbReference type="EMBL" id="ABY68563.1"/>
    </source>
</evidence>
<dbReference type="Gene3D" id="3.30.497.10">
    <property type="entry name" value="Antithrombin, subunit I, domain 2"/>
    <property type="match status" value="1"/>
</dbReference>
<dbReference type="PANTHER" id="PTHR11461:SF211">
    <property type="entry name" value="GH10112P-RELATED"/>
    <property type="match status" value="1"/>
</dbReference>
<dbReference type="GO" id="GO:0005615">
    <property type="term" value="C:extracellular space"/>
    <property type="evidence" value="ECO:0007669"/>
    <property type="project" value="InterPro"/>
</dbReference>
<dbReference type="Gene3D" id="2.30.39.10">
    <property type="entry name" value="Alpha-1-antitrypsin, domain 1"/>
    <property type="match status" value="1"/>
</dbReference>
<dbReference type="InterPro" id="IPR023796">
    <property type="entry name" value="Serpin_dom"/>
</dbReference>
<keyword evidence="5 9" id="KW-0732">Signal</keyword>
<evidence type="ECO:0000256" key="1">
    <source>
        <dbReference type="ARBA" id="ARBA00004613"/>
    </source>
</evidence>
<protein>
    <submittedName>
        <fullName evidence="11">Serpin-1 variant j</fullName>
    </submittedName>
</protein>
<dbReference type="Pfam" id="PF00079">
    <property type="entry name" value="Serpin"/>
    <property type="match status" value="1"/>
</dbReference>
<evidence type="ECO:0000256" key="2">
    <source>
        <dbReference type="ARBA" id="ARBA00009500"/>
    </source>
</evidence>
<evidence type="ECO:0000256" key="6">
    <source>
        <dbReference type="ARBA" id="ARBA00022900"/>
    </source>
</evidence>
<organism evidence="11">
    <name type="scientific">Mamestra configurata</name>
    <name type="common">bertha armyworm</name>
    <dbReference type="NCBI Taxonomy" id="174822"/>
    <lineage>
        <taxon>Eukaryota</taxon>
        <taxon>Metazoa</taxon>
        <taxon>Ecdysozoa</taxon>
        <taxon>Arthropoda</taxon>
        <taxon>Hexapoda</taxon>
        <taxon>Insecta</taxon>
        <taxon>Pterygota</taxon>
        <taxon>Neoptera</taxon>
        <taxon>Endopterygota</taxon>
        <taxon>Lepidoptera</taxon>
        <taxon>Glossata</taxon>
        <taxon>Ditrysia</taxon>
        <taxon>Noctuoidea</taxon>
        <taxon>Noctuidae</taxon>
        <taxon>Noctuinae</taxon>
        <taxon>Hadenini</taxon>
        <taxon>Mamestra</taxon>
    </lineage>
</organism>
<name>B0FZ60_9NEOP</name>
<dbReference type="GO" id="GO:0004867">
    <property type="term" value="F:serine-type endopeptidase inhibitor activity"/>
    <property type="evidence" value="ECO:0007669"/>
    <property type="project" value="UniProtKB-KW"/>
</dbReference>
<dbReference type="SMART" id="SM00093">
    <property type="entry name" value="SERPIN"/>
    <property type="match status" value="1"/>
</dbReference>
<dbReference type="SUPFAM" id="SSF56574">
    <property type="entry name" value="Serpins"/>
    <property type="match status" value="1"/>
</dbReference>
<evidence type="ECO:0000256" key="5">
    <source>
        <dbReference type="ARBA" id="ARBA00022729"/>
    </source>
</evidence>
<keyword evidence="7" id="KW-0325">Glycoprotein</keyword>
<dbReference type="EMBL" id="EU368832">
    <property type="protein sequence ID" value="ABY68563.1"/>
    <property type="molecule type" value="Genomic_DNA"/>
</dbReference>
<keyword evidence="6" id="KW-0722">Serine protease inhibitor</keyword>
<dbReference type="FunFam" id="2.30.39.10:FF:000030">
    <property type="entry name" value="Serpin 2"/>
    <property type="match status" value="1"/>
</dbReference>
<evidence type="ECO:0000256" key="3">
    <source>
        <dbReference type="ARBA" id="ARBA00022525"/>
    </source>
</evidence>
<feature type="chain" id="PRO_5002748440" evidence="9">
    <location>
        <begin position="17"/>
        <end position="396"/>
    </location>
</feature>
<evidence type="ECO:0000259" key="10">
    <source>
        <dbReference type="SMART" id="SM00093"/>
    </source>
</evidence>
<dbReference type="InterPro" id="IPR036186">
    <property type="entry name" value="Serpin_sf"/>
</dbReference>
<keyword evidence="3" id="KW-0964">Secreted</keyword>
<dbReference type="InterPro" id="IPR042185">
    <property type="entry name" value="Serpin_sf_2"/>
</dbReference>
<dbReference type="InterPro" id="IPR000215">
    <property type="entry name" value="Serpin_fam"/>
</dbReference>
<dbReference type="AlphaFoldDB" id="B0FZ60"/>
<feature type="signal peptide" evidence="9">
    <location>
        <begin position="1"/>
        <end position="16"/>
    </location>
</feature>
<evidence type="ECO:0000256" key="7">
    <source>
        <dbReference type="ARBA" id="ARBA00023180"/>
    </source>
</evidence>
<feature type="domain" description="Serpin" evidence="10">
    <location>
        <begin position="33"/>
        <end position="383"/>
    </location>
</feature>
<evidence type="ECO:0000256" key="4">
    <source>
        <dbReference type="ARBA" id="ARBA00022690"/>
    </source>
</evidence>
<dbReference type="PANTHER" id="PTHR11461">
    <property type="entry name" value="SERINE PROTEASE INHIBITOR, SERPIN"/>
    <property type="match status" value="1"/>
</dbReference>
<evidence type="ECO:0000256" key="9">
    <source>
        <dbReference type="SAM" id="SignalP"/>
    </source>
</evidence>
<comment type="similarity">
    <text evidence="2 8">Belongs to the serpin family.</text>
</comment>
<reference evidence="11" key="1">
    <citation type="submission" date="2007-12" db="EMBL/GenBank/DDBJ databases">
        <title>Characterization of the serpin-1 gene from Mamestra configurata.</title>
        <authorList>
            <person name="Hegedus D.D."/>
            <person name="Martin E."/>
            <person name="Baldwin D."/>
            <person name="Hou X."/>
            <person name="Chamankhah M."/>
        </authorList>
    </citation>
    <scope>NUCLEOTIDE SEQUENCE</scope>
</reference>
<proteinExistence type="inferred from homology"/>
<accession>B0FZ60</accession>
<keyword evidence="4" id="KW-0646">Protease inhibitor</keyword>
<sequence length="396" mass="43653">MKLFICILALAATAMAEESNVDLLKSSNEVFTANMFQEVVKAKPGENVVLSAFSVLSPLAQLSLASVGESHDEILKAIGLPNDNVTKEVFTDVSKQLRSVKGVELRLANKVYVRQGAVLNDEFAAVSKDVFNSDVKNVDFTKNVEAAKEINEWVEENTNHKIKDLVSSESLDASTAAVLVNAIYFKGKWKKPFNESATRDLDFFVTKDQPIKKPTMHKSGDFKYAESKELDAKLLELPYEGDQSSLLIVLPNEIDGIGSLVEKLKDPTALSKAVENMFYNEVNVDLPKFKIETTTDLKAVLKKMNIVKLFTGGEARLNNLIKGESDLFITDAIQKAFIDVNEEGAEAAAANDVSLDVRAAFRSTAEFVADHPFVFTILCKSSELNRLNTFTGILVR</sequence>
<comment type="subcellular location">
    <subcellularLocation>
        <location evidence="1">Secreted</location>
    </subcellularLocation>
</comment>
<dbReference type="CDD" id="cd19579">
    <property type="entry name" value="serpin1K-like"/>
    <property type="match status" value="1"/>
</dbReference>
<dbReference type="MEROPS" id="I04.031"/>
<evidence type="ECO:0000256" key="8">
    <source>
        <dbReference type="RuleBase" id="RU000411"/>
    </source>
</evidence>
<dbReference type="InterPro" id="IPR042178">
    <property type="entry name" value="Serpin_sf_1"/>
</dbReference>